<evidence type="ECO:0000313" key="2">
    <source>
        <dbReference type="Proteomes" id="UP000748531"/>
    </source>
</evidence>
<organism evidence="1 2">
    <name type="scientific">Paragonimus heterotremus</name>
    <dbReference type="NCBI Taxonomy" id="100268"/>
    <lineage>
        <taxon>Eukaryota</taxon>
        <taxon>Metazoa</taxon>
        <taxon>Spiralia</taxon>
        <taxon>Lophotrochozoa</taxon>
        <taxon>Platyhelminthes</taxon>
        <taxon>Trematoda</taxon>
        <taxon>Digenea</taxon>
        <taxon>Plagiorchiida</taxon>
        <taxon>Troglotremata</taxon>
        <taxon>Troglotrematidae</taxon>
        <taxon>Paragonimus</taxon>
    </lineage>
</organism>
<dbReference type="OrthoDB" id="205993at2759"/>
<accession>A0A8J4SFT2</accession>
<dbReference type="AlphaFoldDB" id="A0A8J4SFT2"/>
<sequence>EPDSLGRLLDLYVCRTHHLWASPQVQSWLERNVETVLGLVEPHPVVTTGHLTAPDPRLKEYSKRYLFPRSPFQFKCILFLSIENYYHPLSSSLYTVLVTGSLLQHLHLRSSSSCRLNKYLFSGRRKGHSSNIYIFDPLPPADSIDIYSPEEDRRRLQSVHANRGFFFSFFASLLPDYSPQQRLTEVDLANAGEANDNTQAATGTGHALRLATERLAAALRRVLDLHQEDNDVTGHTAEQTRQHEPD</sequence>
<dbReference type="Proteomes" id="UP000748531">
    <property type="component" value="Unassembled WGS sequence"/>
</dbReference>
<name>A0A8J4SFT2_9TREM</name>
<dbReference type="PANTHER" id="PTHR22684">
    <property type="entry name" value="NULP1-RELATED"/>
    <property type="match status" value="1"/>
</dbReference>
<dbReference type="GO" id="GO:1990112">
    <property type="term" value="C:RQC complex"/>
    <property type="evidence" value="ECO:0007669"/>
    <property type="project" value="TreeGrafter"/>
</dbReference>
<dbReference type="EMBL" id="LUCH01010295">
    <property type="protein sequence ID" value="KAF5395808.1"/>
    <property type="molecule type" value="Genomic_DNA"/>
</dbReference>
<comment type="caution">
    <text evidence="1">The sequence shown here is derived from an EMBL/GenBank/DDBJ whole genome shotgun (WGS) entry which is preliminary data.</text>
</comment>
<proteinExistence type="predicted"/>
<protein>
    <submittedName>
        <fullName evidence="1">Uncharacterized protein</fullName>
    </submittedName>
</protein>
<gene>
    <name evidence="1" type="ORF">PHET_11158</name>
</gene>
<evidence type="ECO:0000313" key="1">
    <source>
        <dbReference type="EMBL" id="KAF5395808.1"/>
    </source>
</evidence>
<feature type="non-terminal residue" evidence="1">
    <location>
        <position position="1"/>
    </location>
</feature>
<dbReference type="InterPro" id="IPR006994">
    <property type="entry name" value="TCF25/Rqc1"/>
</dbReference>
<keyword evidence="2" id="KW-1185">Reference proteome</keyword>
<reference evidence="1" key="1">
    <citation type="submission" date="2019-05" db="EMBL/GenBank/DDBJ databases">
        <title>Annotation for the trematode Paragonimus heterotremus.</title>
        <authorList>
            <person name="Choi Y.-J."/>
        </authorList>
    </citation>
    <scope>NUCLEOTIDE SEQUENCE</scope>
    <source>
        <strain evidence="1">LC</strain>
    </source>
</reference>
<dbReference type="PANTHER" id="PTHR22684:SF0">
    <property type="entry name" value="RIBOSOME QUALITY CONTROL COMPLEX SUBUNIT TCF25"/>
    <property type="match status" value="1"/>
</dbReference>